<name>A0A6M0SPZ2_CLOBO</name>
<evidence type="ECO:0000313" key="3">
    <source>
        <dbReference type="Proteomes" id="UP000472355"/>
    </source>
</evidence>
<gene>
    <name evidence="2" type="ORF">EXM65_10560</name>
</gene>
<reference evidence="2 3" key="1">
    <citation type="submission" date="2019-02" db="EMBL/GenBank/DDBJ databases">
        <title>Genome sequencing of Clostridium botulinum clinical isolates.</title>
        <authorList>
            <person name="Brunt J."/>
            <person name="Van Vliet A.H.M."/>
            <person name="Stringer S.C."/>
            <person name="Grant K.A."/>
            <person name="Carter A.C."/>
            <person name="Peck M.W."/>
        </authorList>
    </citation>
    <scope>NUCLEOTIDE SEQUENCE [LARGE SCALE GENOMIC DNA]</scope>
    <source>
        <strain evidence="2 3">H113700579</strain>
    </source>
</reference>
<accession>A0A6M0SPZ2</accession>
<dbReference type="PANTHER" id="PTHR35191:SF1">
    <property type="entry name" value="PROPHAGE SIDE TAIL FIBER PROTEIN HOMOLOG STFQ-RELATED"/>
    <property type="match status" value="1"/>
</dbReference>
<evidence type="ECO:0000313" key="2">
    <source>
        <dbReference type="EMBL" id="NFA43007.1"/>
    </source>
</evidence>
<organism evidence="2 3">
    <name type="scientific">Clostridium botulinum</name>
    <dbReference type="NCBI Taxonomy" id="1491"/>
    <lineage>
        <taxon>Bacteria</taxon>
        <taxon>Bacillati</taxon>
        <taxon>Bacillota</taxon>
        <taxon>Clostridia</taxon>
        <taxon>Eubacteriales</taxon>
        <taxon>Clostridiaceae</taxon>
        <taxon>Clostridium</taxon>
    </lineage>
</organism>
<dbReference type="Pfam" id="PF12571">
    <property type="entry name" value="Phage_tail_fib"/>
    <property type="match status" value="1"/>
</dbReference>
<proteinExistence type="predicted"/>
<sequence>MSEQFYTILTKLGKAKIANSAALGSKVDFVKLKIGDGGGKYYNPTENQDELINQVWEGNIGSVKIDKENSNWVIVETVLPADVGGFFIREAGIYDNEDNLIAISKLAETYKPLASEGSSKDLIIRVILEVSNAENVTLKIDPTVILATKKDVQVLESNINKKIDVITEQMKDKINLVISETLPDINERDNKTLYFKVTDTVNTGTNNNVKVSPKMGIKVIDE</sequence>
<dbReference type="InterPro" id="IPR051934">
    <property type="entry name" value="Phage_Tail_Fiber_Structural"/>
</dbReference>
<evidence type="ECO:0000259" key="1">
    <source>
        <dbReference type="Pfam" id="PF12571"/>
    </source>
</evidence>
<dbReference type="AlphaFoldDB" id="A0A6M0SPZ2"/>
<dbReference type="Proteomes" id="UP000472355">
    <property type="component" value="Unassembled WGS sequence"/>
</dbReference>
<comment type="caution">
    <text evidence="2">The sequence shown here is derived from an EMBL/GenBank/DDBJ whole genome shotgun (WGS) entry which is preliminary data.</text>
</comment>
<dbReference type="PANTHER" id="PTHR35191">
    <property type="entry name" value="PROPHAGE SIDE TAIL FIBER PROTEIN HOMOLOG STFQ-RELATED"/>
    <property type="match status" value="1"/>
</dbReference>
<dbReference type="InterPro" id="IPR022225">
    <property type="entry name" value="Phage_tail_fibre_N"/>
</dbReference>
<feature type="domain" description="Phage tail fibre protein N-terminal" evidence="1">
    <location>
        <begin position="1"/>
        <end position="150"/>
    </location>
</feature>
<protein>
    <submittedName>
        <fullName evidence="2">Phage tail protein</fullName>
    </submittedName>
</protein>
<dbReference type="EMBL" id="SGKU01000027">
    <property type="protein sequence ID" value="NFA43007.1"/>
    <property type="molecule type" value="Genomic_DNA"/>
</dbReference>